<name>A0A841GFL1_9GAMM</name>
<dbReference type="EMBL" id="JACHGR010000007">
    <property type="protein sequence ID" value="MBB6056367.1"/>
    <property type="molecule type" value="Genomic_DNA"/>
</dbReference>
<dbReference type="AlphaFoldDB" id="A0A841GFL1"/>
<accession>A0A841GFL1</accession>
<proteinExistence type="predicted"/>
<comment type="caution">
    <text evidence="1">The sequence shown here is derived from an EMBL/GenBank/DDBJ whole genome shotgun (WGS) entry which is preliminary data.</text>
</comment>
<dbReference type="Proteomes" id="UP000585721">
    <property type="component" value="Unassembled WGS sequence"/>
</dbReference>
<evidence type="ECO:0000313" key="2">
    <source>
        <dbReference type="Proteomes" id="UP000585721"/>
    </source>
</evidence>
<protein>
    <submittedName>
        <fullName evidence="1">Uncharacterized protein</fullName>
    </submittedName>
</protein>
<organism evidence="1 2">
    <name type="scientific">Tolumonas osonensis</name>
    <dbReference type="NCBI Taxonomy" id="675874"/>
    <lineage>
        <taxon>Bacteria</taxon>
        <taxon>Pseudomonadati</taxon>
        <taxon>Pseudomonadota</taxon>
        <taxon>Gammaproteobacteria</taxon>
        <taxon>Aeromonadales</taxon>
        <taxon>Aeromonadaceae</taxon>
        <taxon>Tolumonas</taxon>
    </lineage>
</organism>
<gene>
    <name evidence="1" type="ORF">HNR75_002299</name>
</gene>
<evidence type="ECO:0000313" key="1">
    <source>
        <dbReference type="EMBL" id="MBB6056367.1"/>
    </source>
</evidence>
<keyword evidence="2" id="KW-1185">Reference proteome</keyword>
<sequence length="52" mass="5963">MPLSQGLLIARISGKQWAPDIIICYILCQCLTFFKHYCNCVVRTPFLGLMNE</sequence>
<reference evidence="1 2" key="1">
    <citation type="submission" date="2020-08" db="EMBL/GenBank/DDBJ databases">
        <title>Genomic Encyclopedia of Type Strains, Phase IV (KMG-IV): sequencing the most valuable type-strain genomes for metagenomic binning, comparative biology and taxonomic classification.</title>
        <authorList>
            <person name="Goeker M."/>
        </authorList>
    </citation>
    <scope>NUCLEOTIDE SEQUENCE [LARGE SCALE GENOMIC DNA]</scope>
    <source>
        <strain evidence="1 2">DSM 22975</strain>
    </source>
</reference>